<dbReference type="Pfam" id="PF13847">
    <property type="entry name" value="Methyltransf_31"/>
    <property type="match status" value="1"/>
</dbReference>
<dbReference type="PANTHER" id="PTHR43861">
    <property type="entry name" value="TRANS-ACONITATE 2-METHYLTRANSFERASE-RELATED"/>
    <property type="match status" value="1"/>
</dbReference>
<evidence type="ECO:0000259" key="2">
    <source>
        <dbReference type="Pfam" id="PF13847"/>
    </source>
</evidence>
<dbReference type="RefSeq" id="WP_175381288.1">
    <property type="nucleotide sequence ID" value="NZ_JABMCC010000101.1"/>
</dbReference>
<comment type="caution">
    <text evidence="3">The sequence shown here is derived from an EMBL/GenBank/DDBJ whole genome shotgun (WGS) entry which is preliminary data.</text>
</comment>
<evidence type="ECO:0000313" key="4">
    <source>
        <dbReference type="Proteomes" id="UP000577724"/>
    </source>
</evidence>
<dbReference type="GeneID" id="97130477"/>
<dbReference type="GO" id="GO:0008168">
    <property type="term" value="F:methyltransferase activity"/>
    <property type="evidence" value="ECO:0007669"/>
    <property type="project" value="UniProtKB-KW"/>
</dbReference>
<dbReference type="CDD" id="cd02440">
    <property type="entry name" value="AdoMet_MTases"/>
    <property type="match status" value="1"/>
</dbReference>
<gene>
    <name evidence="3" type="ORF">HP548_07185</name>
</gene>
<dbReference type="SUPFAM" id="SSF53335">
    <property type="entry name" value="S-adenosyl-L-methionine-dependent methyltransferases"/>
    <property type="match status" value="1"/>
</dbReference>
<accession>A0ABX2MJA8</accession>
<keyword evidence="4" id="KW-1185">Reference proteome</keyword>
<feature type="domain" description="Methyltransferase" evidence="2">
    <location>
        <begin position="37"/>
        <end position="143"/>
    </location>
</feature>
<organism evidence="3 4">
    <name type="scientific">Paenibacillus taichungensis</name>
    <dbReference type="NCBI Taxonomy" id="484184"/>
    <lineage>
        <taxon>Bacteria</taxon>
        <taxon>Bacillati</taxon>
        <taxon>Bacillota</taxon>
        <taxon>Bacilli</taxon>
        <taxon>Bacillales</taxon>
        <taxon>Paenibacillaceae</taxon>
        <taxon>Paenibacillus</taxon>
    </lineage>
</organism>
<dbReference type="InterPro" id="IPR029063">
    <property type="entry name" value="SAM-dependent_MTases_sf"/>
</dbReference>
<keyword evidence="3" id="KW-0489">Methyltransferase</keyword>
<name>A0ABX2MJA8_9BACL</name>
<reference evidence="3 4" key="1">
    <citation type="submission" date="2020-05" db="EMBL/GenBank/DDBJ databases">
        <title>Genome Sequencing of Type Strains.</title>
        <authorList>
            <person name="Lemaire J.F."/>
            <person name="Inderbitzin P."/>
            <person name="Gregorio O.A."/>
            <person name="Collins S.B."/>
            <person name="Wespe N."/>
            <person name="Knight-Connoni V."/>
        </authorList>
    </citation>
    <scope>NUCLEOTIDE SEQUENCE [LARGE SCALE GENOMIC DNA]</scope>
    <source>
        <strain evidence="3 4">DSM 19942</strain>
    </source>
</reference>
<dbReference type="Gene3D" id="3.40.50.150">
    <property type="entry name" value="Vaccinia Virus protein VP39"/>
    <property type="match status" value="1"/>
</dbReference>
<evidence type="ECO:0000256" key="1">
    <source>
        <dbReference type="ARBA" id="ARBA00022679"/>
    </source>
</evidence>
<keyword evidence="1" id="KW-0808">Transferase</keyword>
<dbReference type="EMBL" id="JABMCC010000101">
    <property type="protein sequence ID" value="NUU53862.1"/>
    <property type="molecule type" value="Genomic_DNA"/>
</dbReference>
<protein>
    <submittedName>
        <fullName evidence="3">Class I SAM-dependent methyltransferase</fullName>
    </submittedName>
</protein>
<evidence type="ECO:0000313" key="3">
    <source>
        <dbReference type="EMBL" id="NUU53862.1"/>
    </source>
</evidence>
<dbReference type="Proteomes" id="UP000577724">
    <property type="component" value="Unassembled WGS sequence"/>
</dbReference>
<proteinExistence type="predicted"/>
<dbReference type="InterPro" id="IPR025714">
    <property type="entry name" value="Methyltranfer_dom"/>
</dbReference>
<dbReference type="PANTHER" id="PTHR43861:SF3">
    <property type="entry name" value="PUTATIVE (AFU_ORTHOLOGUE AFUA_2G14390)-RELATED"/>
    <property type="match status" value="1"/>
</dbReference>
<dbReference type="Gene3D" id="1.10.150.350">
    <property type="match status" value="1"/>
</dbReference>
<sequence>MSEYYWDNKIEYLKNTRWLYYNDDYLQFLVQFVWKIDKPVSVIDYGCGFGYLGLKLLPFLPKGSTYTGVDKGEILINEAKTIFSQLPYDTEFITCDIEDVVLERKYDIALSHAFLLHMDDSVKILQRMIESVLEGGRIICFEPHWIGNMANYHVEGVEQSEIIKLGVLQRLFEKDHIRTGKDGNIGMRLPILMSQLGLTNVECRMSDKVNFLDQNMDSTTKNILYHSIKEDGIGQDPGNSVEVTKRLSTRGLTQNEAKAQYEAELTFSKVFDNESWLTYAASMKISFGTVRREGS</sequence>
<dbReference type="GO" id="GO:0032259">
    <property type="term" value="P:methylation"/>
    <property type="evidence" value="ECO:0007669"/>
    <property type="project" value="UniProtKB-KW"/>
</dbReference>